<comment type="caution">
    <text evidence="1">The sequence shown here is derived from an EMBL/GenBank/DDBJ whole genome shotgun (WGS) entry which is preliminary data.</text>
</comment>
<keyword evidence="2" id="KW-1185">Reference proteome</keyword>
<dbReference type="EMBL" id="AWFG01000052">
    <property type="protein sequence ID" value="KCZ55983.1"/>
    <property type="molecule type" value="Genomic_DNA"/>
</dbReference>
<gene>
    <name evidence="1" type="ORF">HY30_06925</name>
</gene>
<reference evidence="1 2" key="1">
    <citation type="journal article" date="2014" name="Antonie Van Leeuwenhoek">
        <title>Hyphomonas beringensis sp. nov. and Hyphomonas chukchiensis sp. nov., isolated from surface seawater of the Bering Sea and Chukchi Sea.</title>
        <authorList>
            <person name="Li C."/>
            <person name="Lai Q."/>
            <person name="Li G."/>
            <person name="Dong C."/>
            <person name="Wang J."/>
            <person name="Liao Y."/>
            <person name="Shao Z."/>
        </authorList>
    </citation>
    <scope>NUCLEOTIDE SEQUENCE [LARGE SCALE GENOMIC DNA]</scope>
    <source>
        <strain evidence="1 2">BH-BN04-4</strain>
    </source>
</reference>
<dbReference type="Proteomes" id="UP000027190">
    <property type="component" value="Unassembled WGS sequence"/>
</dbReference>
<evidence type="ECO:0000313" key="2">
    <source>
        <dbReference type="Proteomes" id="UP000027190"/>
    </source>
</evidence>
<dbReference type="STRING" id="1280947.HY30_06925"/>
<name>A0A062UE44_9PROT</name>
<protein>
    <submittedName>
        <fullName evidence="1">Uncharacterized protein</fullName>
    </submittedName>
</protein>
<dbReference type="AlphaFoldDB" id="A0A062UE44"/>
<proteinExistence type="predicted"/>
<sequence length="110" mass="12450">MLNRRDGLAETRIYPICYRFKHNPGKISSRQTGISVACHSAKYIRGEPAAGSATIIHHSYGFHVISYVVNGLANAHLFGNIVAHAPKIDDIPACPQFWRFFNNRYFMPIF</sequence>
<accession>A0A062UE44</accession>
<organism evidence="1 2">
    <name type="scientific">Hyphomonas chukchiensis</name>
    <dbReference type="NCBI Taxonomy" id="1280947"/>
    <lineage>
        <taxon>Bacteria</taxon>
        <taxon>Pseudomonadati</taxon>
        <taxon>Pseudomonadota</taxon>
        <taxon>Alphaproteobacteria</taxon>
        <taxon>Hyphomonadales</taxon>
        <taxon>Hyphomonadaceae</taxon>
        <taxon>Hyphomonas</taxon>
    </lineage>
</organism>
<evidence type="ECO:0000313" key="1">
    <source>
        <dbReference type="EMBL" id="KCZ55983.1"/>
    </source>
</evidence>